<dbReference type="InterPro" id="IPR049730">
    <property type="entry name" value="SNF2/RAD54-like_C"/>
</dbReference>
<evidence type="ECO:0000259" key="3">
    <source>
        <dbReference type="PROSITE" id="PS51194"/>
    </source>
</evidence>
<dbReference type="Pfam" id="PF00271">
    <property type="entry name" value="Helicase_C"/>
    <property type="match status" value="1"/>
</dbReference>
<evidence type="ECO:0000313" key="5">
    <source>
        <dbReference type="Proteomes" id="UP000177528"/>
    </source>
</evidence>
<organism evidence="4 5">
    <name type="scientific">Candidatus Andersenbacteria bacterium RIFCSPHIGHO2_12_FULL_45_11</name>
    <dbReference type="NCBI Taxonomy" id="1797281"/>
    <lineage>
        <taxon>Bacteria</taxon>
        <taxon>Candidatus Anderseniibacteriota</taxon>
    </lineage>
</organism>
<dbReference type="PROSITE" id="PS51194">
    <property type="entry name" value="HELICASE_CTER"/>
    <property type="match status" value="1"/>
</dbReference>
<feature type="domain" description="Helicase ATP-binding" evidence="2">
    <location>
        <begin position="277"/>
        <end position="411"/>
    </location>
</feature>
<dbReference type="Gene3D" id="3.40.50.300">
    <property type="entry name" value="P-loop containing nucleotide triphosphate hydrolases"/>
    <property type="match status" value="1"/>
</dbReference>
<dbReference type="EMBL" id="MHHR01000002">
    <property type="protein sequence ID" value="OGY35233.1"/>
    <property type="molecule type" value="Genomic_DNA"/>
</dbReference>
<dbReference type="Proteomes" id="UP000177528">
    <property type="component" value="Unassembled WGS sequence"/>
</dbReference>
<dbReference type="CDD" id="cd18793">
    <property type="entry name" value="SF2_C_SNF"/>
    <property type="match status" value="1"/>
</dbReference>
<dbReference type="InterPro" id="IPR027417">
    <property type="entry name" value="P-loop_NTPase"/>
</dbReference>
<gene>
    <name evidence="4" type="ORF">A3D99_01000</name>
</gene>
<evidence type="ECO:0000256" key="1">
    <source>
        <dbReference type="ARBA" id="ARBA00022801"/>
    </source>
</evidence>
<accession>A0A1G1X5I7</accession>
<dbReference type="InterPro" id="IPR000330">
    <property type="entry name" value="SNF2_N"/>
</dbReference>
<reference evidence="4 5" key="1">
    <citation type="journal article" date="2016" name="Nat. Commun.">
        <title>Thousands of microbial genomes shed light on interconnected biogeochemical processes in an aquifer system.</title>
        <authorList>
            <person name="Anantharaman K."/>
            <person name="Brown C.T."/>
            <person name="Hug L.A."/>
            <person name="Sharon I."/>
            <person name="Castelle C.J."/>
            <person name="Probst A.J."/>
            <person name="Thomas B.C."/>
            <person name="Singh A."/>
            <person name="Wilkins M.J."/>
            <person name="Karaoz U."/>
            <person name="Brodie E.L."/>
            <person name="Williams K.H."/>
            <person name="Hubbard S.S."/>
            <person name="Banfield J.F."/>
        </authorList>
    </citation>
    <scope>NUCLEOTIDE SEQUENCE [LARGE SCALE GENOMIC DNA]</scope>
</reference>
<sequence>MSSITNVGSNTLSAALKDILPNCDKVDALVGYFYFSGFRDLHKDLRDKKVRILVGMDIDRQMIQKISTLKDTNLDSYLTDSKISSRAGVKENYFEIFSRVFNDTDYFDDTEAQEAFKSFLEKIKDGSLEIKKSAKANHSKFYILRNKPELTANGRTPGVVVTGSSNLTLSGLKGQGENNIILQEQHYYDDHFKRFEESWNDPENIGIADINSADEFIQEVKRRVWLYALPKPLHMFYKVLDEYFSVDDVEDRKSPEEITSGKFYNLKYQRDAINLGIDRIEKFGGVIIADVVGLGKSIIASAIAHNLGLQTIIIAPPHLESQWKDYMFDFDFKGQVYSTGKIKEALERHGNESGKLLIILDEAHKHRNEDTENYIMLHRLCAGNRVMALSATPFNNDPKDIYALIKLFSTPGQSTLKTVENLSMSFHQLFKSYRALRRNMRLSGKKQDENGVEEIKNQGQEIANELRKMIEPLIIRRSRLDLDEIEVYKKDLKEQNISFPKVRDPELLEYELGTVSDLYINTLEKIASDEKESSFLGTRYKSAKYIREGSDFFKKLIEKEETIDGESPEEAIQRMQQAQVNIAKFMRRLLVRRFESSIASFLLSLKNMINSSELMLDWYLNRGEVPIYKKGDLPDTTDLENMDPAEAEATLNRLEDKGLVCIPRSEIDPRFEEHLRHDIDLLKGILADWSGVTADPKYDFFVQKITESFAKENKRKMIVFTEFSDTADYVYASLKASGFQRIFKYTSEDASEANRKTIKANFDAGLDVLQQSNDFDIIIATDAISEGFNLHRAGTVINYDIPYNPTRVIQRVGRINRISQKVFDELYIWNFFPTPTGEYETHTRAISTLKMNMIHSLLGEDTRIFTSDEELKNYFAKQYTEENKKFEESSWDAKYRNIWLNIKGNKRLMDEIAKIPHRSRIARNSSQNGVVAFAKNGGSYVFAHGKTVEDVVVISPEVALPLFEADESDKASETTTSFEPIYQVAKQHIFKSNTRASVTGGRKQDALGKLKLLSEMYQPAKDLCLDAIKTIKDLDALPNGTLKEIAELRLDKTDPAKSYNNLKEMLPPKYIEDIFTTAKRAEETTRLIVLSEELVA</sequence>
<dbReference type="GO" id="GO:0005524">
    <property type="term" value="F:ATP binding"/>
    <property type="evidence" value="ECO:0007669"/>
    <property type="project" value="InterPro"/>
</dbReference>
<dbReference type="InterPro" id="IPR001650">
    <property type="entry name" value="Helicase_C-like"/>
</dbReference>
<evidence type="ECO:0000313" key="4">
    <source>
        <dbReference type="EMBL" id="OGY35233.1"/>
    </source>
</evidence>
<evidence type="ECO:0008006" key="6">
    <source>
        <dbReference type="Google" id="ProtNLM"/>
    </source>
</evidence>
<name>A0A1G1X5I7_9BACT</name>
<dbReference type="SUPFAM" id="SSF52540">
    <property type="entry name" value="P-loop containing nucleoside triphosphate hydrolases"/>
    <property type="match status" value="1"/>
</dbReference>
<protein>
    <recommendedName>
        <fullName evidence="6">Helicase</fullName>
    </recommendedName>
</protein>
<dbReference type="GO" id="GO:0016787">
    <property type="term" value="F:hydrolase activity"/>
    <property type="evidence" value="ECO:0007669"/>
    <property type="project" value="UniProtKB-KW"/>
</dbReference>
<proteinExistence type="predicted"/>
<dbReference type="Pfam" id="PF13091">
    <property type="entry name" value="PLDc_2"/>
    <property type="match status" value="1"/>
</dbReference>
<dbReference type="SMART" id="SM00487">
    <property type="entry name" value="DEXDc"/>
    <property type="match status" value="1"/>
</dbReference>
<dbReference type="InterPro" id="IPR014001">
    <property type="entry name" value="Helicase_ATP-bd"/>
</dbReference>
<dbReference type="InterPro" id="IPR038718">
    <property type="entry name" value="SNF2-like_sf"/>
</dbReference>
<dbReference type="InterPro" id="IPR025202">
    <property type="entry name" value="PLD-like_dom"/>
</dbReference>
<dbReference type="Pfam" id="PF00176">
    <property type="entry name" value="SNF2-rel_dom"/>
    <property type="match status" value="1"/>
</dbReference>
<keyword evidence="1" id="KW-0378">Hydrolase</keyword>
<dbReference type="PROSITE" id="PS51192">
    <property type="entry name" value="HELICASE_ATP_BIND_1"/>
    <property type="match status" value="1"/>
</dbReference>
<dbReference type="Gene3D" id="3.40.50.10810">
    <property type="entry name" value="Tandem AAA-ATPase domain"/>
    <property type="match status" value="2"/>
</dbReference>
<feature type="domain" description="Helicase C-terminal" evidence="3">
    <location>
        <begin position="704"/>
        <end position="872"/>
    </location>
</feature>
<dbReference type="AlphaFoldDB" id="A0A1G1X5I7"/>
<dbReference type="Gene3D" id="3.30.870.10">
    <property type="entry name" value="Endonuclease Chain A"/>
    <property type="match status" value="1"/>
</dbReference>
<dbReference type="PANTHER" id="PTHR45766:SF6">
    <property type="entry name" value="SWI_SNF-RELATED MATRIX-ASSOCIATED ACTIN-DEPENDENT REGULATOR OF CHROMATIN SUBFAMILY A-LIKE PROTEIN 1"/>
    <property type="match status" value="1"/>
</dbReference>
<dbReference type="SMART" id="SM00490">
    <property type="entry name" value="HELICc"/>
    <property type="match status" value="1"/>
</dbReference>
<dbReference type="PANTHER" id="PTHR45766">
    <property type="entry name" value="DNA ANNEALING HELICASE AND ENDONUCLEASE ZRANB3 FAMILY MEMBER"/>
    <property type="match status" value="1"/>
</dbReference>
<evidence type="ECO:0000259" key="2">
    <source>
        <dbReference type="PROSITE" id="PS51192"/>
    </source>
</evidence>
<comment type="caution">
    <text evidence="4">The sequence shown here is derived from an EMBL/GenBank/DDBJ whole genome shotgun (WGS) entry which is preliminary data.</text>
</comment>